<dbReference type="Pfam" id="PF13426">
    <property type="entry name" value="PAS_9"/>
    <property type="match status" value="2"/>
</dbReference>
<accession>A0A937FYY0</accession>
<dbReference type="Gene3D" id="1.10.287.130">
    <property type="match status" value="1"/>
</dbReference>
<dbReference type="InterPro" id="IPR003594">
    <property type="entry name" value="HATPase_dom"/>
</dbReference>
<keyword evidence="4" id="KW-0808">Transferase</keyword>
<sequence>MKATSKHISDFDLLKRSFIHKVQTGLVLSDARGKIIKYNLEALEISKNILSSNALIPRNIPDMLGGNSKEIGKELKSLFKGKTDYIESDVHVFNDNNSKWLKITGISVKLNVADLPYLFIFTFKDITEFKRKEQEVTKRDLILQSIHKNLNNANFRAYQCGDIVYVNDEMLELFGYSNEGELLENSMSVIFNNTEQSNNILNLIDSDGIIVNELIMFKKKYGQVFEGILSGSKYVDNENKKFIDFSIISLSDLSQNKITLQQKNAELKQLNQKLDRFFYSVSHDLKSPLTTILGLCQLLDMDREIPEAVSEYTQMIKKSTNILKGILEDTIDLAQNSGSKVQSTRIDTRKLIKETIDKLHHETEYQNTKISINCQDDFAFYSDSERLKVIITNVIKNAILFYDPNNAIHTVEINSHHHPDRLWLEIRDTGIGIPDSHLPNIFDMFFRGTHRSKGSGIGLYIVKETLNKLNGTITVNSEVKKGTIVEVNVPNDIKGRLISMKANLKNQ</sequence>
<dbReference type="SMART" id="SM00388">
    <property type="entry name" value="HisKA"/>
    <property type="match status" value="1"/>
</dbReference>
<dbReference type="PRINTS" id="PR00344">
    <property type="entry name" value="BCTRLSENSOR"/>
</dbReference>
<dbReference type="AlphaFoldDB" id="A0A937FYY0"/>
<feature type="domain" description="Histidine kinase" evidence="7">
    <location>
        <begin position="280"/>
        <end position="493"/>
    </location>
</feature>
<dbReference type="InterPro" id="IPR035965">
    <property type="entry name" value="PAS-like_dom_sf"/>
</dbReference>
<evidence type="ECO:0000313" key="9">
    <source>
        <dbReference type="Proteomes" id="UP000614216"/>
    </source>
</evidence>
<dbReference type="RefSeq" id="WP_202856580.1">
    <property type="nucleotide sequence ID" value="NZ_JAEUGD010000042.1"/>
</dbReference>
<keyword evidence="6" id="KW-0902">Two-component regulatory system</keyword>
<dbReference type="PANTHER" id="PTHR43711">
    <property type="entry name" value="TWO-COMPONENT HISTIDINE KINASE"/>
    <property type="match status" value="1"/>
</dbReference>
<comment type="catalytic activity">
    <reaction evidence="1">
        <text>ATP + protein L-histidine = ADP + protein N-phospho-L-histidine.</text>
        <dbReference type="EC" id="2.7.13.3"/>
    </reaction>
</comment>
<dbReference type="SMART" id="SM00387">
    <property type="entry name" value="HATPase_c"/>
    <property type="match status" value="1"/>
</dbReference>
<dbReference type="InterPro" id="IPR005467">
    <property type="entry name" value="His_kinase_dom"/>
</dbReference>
<dbReference type="CDD" id="cd00082">
    <property type="entry name" value="HisKA"/>
    <property type="match status" value="1"/>
</dbReference>
<dbReference type="EC" id="2.7.13.3" evidence="2"/>
<dbReference type="SUPFAM" id="SSF55874">
    <property type="entry name" value="ATPase domain of HSP90 chaperone/DNA topoisomerase II/histidine kinase"/>
    <property type="match status" value="1"/>
</dbReference>
<evidence type="ECO:0000256" key="1">
    <source>
        <dbReference type="ARBA" id="ARBA00000085"/>
    </source>
</evidence>
<dbReference type="SUPFAM" id="SSF47384">
    <property type="entry name" value="Homodimeric domain of signal transducing histidine kinase"/>
    <property type="match status" value="1"/>
</dbReference>
<dbReference type="PANTHER" id="PTHR43711:SF26">
    <property type="entry name" value="SENSOR HISTIDINE KINASE RCSC"/>
    <property type="match status" value="1"/>
</dbReference>
<reference evidence="8" key="1">
    <citation type="submission" date="2021-01" db="EMBL/GenBank/DDBJ databases">
        <title>Fulvivirga kasyanovii gen. nov., sp nov., a novel member of the phylum Bacteroidetes isolated from seawater in a mussel farm.</title>
        <authorList>
            <person name="Zhao L.-H."/>
            <person name="Wang Z.-J."/>
        </authorList>
    </citation>
    <scope>NUCLEOTIDE SEQUENCE</scope>
    <source>
        <strain evidence="8">29W222</strain>
    </source>
</reference>
<evidence type="ECO:0000256" key="3">
    <source>
        <dbReference type="ARBA" id="ARBA00022553"/>
    </source>
</evidence>
<dbReference type="SUPFAM" id="SSF55785">
    <property type="entry name" value="PYP-like sensor domain (PAS domain)"/>
    <property type="match status" value="1"/>
</dbReference>
<evidence type="ECO:0000256" key="4">
    <source>
        <dbReference type="ARBA" id="ARBA00022679"/>
    </source>
</evidence>
<organism evidence="8 9">
    <name type="scientific">Fulvivirga marina</name>
    <dbReference type="NCBI Taxonomy" id="2494733"/>
    <lineage>
        <taxon>Bacteria</taxon>
        <taxon>Pseudomonadati</taxon>
        <taxon>Bacteroidota</taxon>
        <taxon>Cytophagia</taxon>
        <taxon>Cytophagales</taxon>
        <taxon>Fulvivirgaceae</taxon>
        <taxon>Fulvivirga</taxon>
    </lineage>
</organism>
<dbReference type="InterPro" id="IPR036890">
    <property type="entry name" value="HATPase_C_sf"/>
</dbReference>
<dbReference type="Proteomes" id="UP000614216">
    <property type="component" value="Unassembled WGS sequence"/>
</dbReference>
<dbReference type="NCBIfam" id="TIGR00229">
    <property type="entry name" value="sensory_box"/>
    <property type="match status" value="1"/>
</dbReference>
<dbReference type="Gene3D" id="3.30.565.10">
    <property type="entry name" value="Histidine kinase-like ATPase, C-terminal domain"/>
    <property type="match status" value="1"/>
</dbReference>
<evidence type="ECO:0000256" key="5">
    <source>
        <dbReference type="ARBA" id="ARBA00022777"/>
    </source>
</evidence>
<gene>
    <name evidence="8" type="ORF">JMN32_12080</name>
</gene>
<evidence type="ECO:0000256" key="2">
    <source>
        <dbReference type="ARBA" id="ARBA00012438"/>
    </source>
</evidence>
<dbReference type="GO" id="GO:0000155">
    <property type="term" value="F:phosphorelay sensor kinase activity"/>
    <property type="evidence" value="ECO:0007669"/>
    <property type="project" value="InterPro"/>
</dbReference>
<name>A0A937FYY0_9BACT</name>
<protein>
    <recommendedName>
        <fullName evidence="2">histidine kinase</fullName>
        <ecNumber evidence="2">2.7.13.3</ecNumber>
    </recommendedName>
</protein>
<proteinExistence type="predicted"/>
<dbReference type="Pfam" id="PF02518">
    <property type="entry name" value="HATPase_c"/>
    <property type="match status" value="1"/>
</dbReference>
<dbReference type="InterPro" id="IPR004358">
    <property type="entry name" value="Sig_transdc_His_kin-like_C"/>
</dbReference>
<dbReference type="Gene3D" id="3.30.450.20">
    <property type="entry name" value="PAS domain"/>
    <property type="match status" value="2"/>
</dbReference>
<evidence type="ECO:0000256" key="6">
    <source>
        <dbReference type="ARBA" id="ARBA00023012"/>
    </source>
</evidence>
<dbReference type="InterPro" id="IPR000014">
    <property type="entry name" value="PAS"/>
</dbReference>
<keyword evidence="3" id="KW-0597">Phosphoprotein</keyword>
<evidence type="ECO:0000313" key="8">
    <source>
        <dbReference type="EMBL" id="MBL6447051.1"/>
    </source>
</evidence>
<dbReference type="InterPro" id="IPR036097">
    <property type="entry name" value="HisK_dim/P_sf"/>
</dbReference>
<keyword evidence="9" id="KW-1185">Reference proteome</keyword>
<dbReference type="InterPro" id="IPR003661">
    <property type="entry name" value="HisK_dim/P_dom"/>
</dbReference>
<dbReference type="EMBL" id="JAEUGD010000042">
    <property type="protein sequence ID" value="MBL6447051.1"/>
    <property type="molecule type" value="Genomic_DNA"/>
</dbReference>
<dbReference type="Pfam" id="PF00512">
    <property type="entry name" value="HisKA"/>
    <property type="match status" value="1"/>
</dbReference>
<comment type="caution">
    <text evidence="8">The sequence shown here is derived from an EMBL/GenBank/DDBJ whole genome shotgun (WGS) entry which is preliminary data.</text>
</comment>
<evidence type="ECO:0000259" key="7">
    <source>
        <dbReference type="PROSITE" id="PS50109"/>
    </source>
</evidence>
<keyword evidence="5 8" id="KW-0418">Kinase</keyword>
<dbReference type="InterPro" id="IPR050736">
    <property type="entry name" value="Sensor_HK_Regulatory"/>
</dbReference>
<dbReference type="PROSITE" id="PS50109">
    <property type="entry name" value="HIS_KIN"/>
    <property type="match status" value="1"/>
</dbReference>